<feature type="region of interest" description="Disordered" evidence="1">
    <location>
        <begin position="122"/>
        <end position="210"/>
    </location>
</feature>
<evidence type="ECO:0000256" key="2">
    <source>
        <dbReference type="SAM" id="Phobius"/>
    </source>
</evidence>
<dbReference type="AlphaFoldDB" id="A0A0B7JUL2"/>
<feature type="non-terminal residue" evidence="3">
    <location>
        <position position="210"/>
    </location>
</feature>
<evidence type="ECO:0000256" key="1">
    <source>
        <dbReference type="SAM" id="MobiDB-lite"/>
    </source>
</evidence>
<keyword evidence="2" id="KW-0472">Membrane</keyword>
<feature type="compositionally biased region" description="Polar residues" evidence="1">
    <location>
        <begin position="169"/>
        <end position="180"/>
    </location>
</feature>
<feature type="compositionally biased region" description="Polar residues" evidence="1">
    <location>
        <begin position="146"/>
        <end position="162"/>
    </location>
</feature>
<keyword evidence="2" id="KW-0812">Transmembrane</keyword>
<gene>
    <name evidence="3" type="ORF">BN869_000002345_1</name>
</gene>
<feature type="region of interest" description="Disordered" evidence="1">
    <location>
        <begin position="1"/>
        <end position="21"/>
    </location>
</feature>
<feature type="transmembrane region" description="Helical" evidence="2">
    <location>
        <begin position="94"/>
        <end position="115"/>
    </location>
</feature>
<keyword evidence="2" id="KW-1133">Transmembrane helix</keyword>
<name>A0A0B7JUL2_BIOOC</name>
<proteinExistence type="predicted"/>
<sequence>PIRAETKRRTHLPSSSARIPGTTSSTLHAVVRSLIPETPQAWHRPRAVFSPYLVLKGRMPLVSHRRRSSRHPNYATAMSLTIREKPQVGDSKRWIIIGTIGGAFLIILMGALVVLHMRRRKRDRQEGVDIEGDDEVTGHDLDNLGVTGQQGRSGAGQYQNAYSHRDGSPSGSYISGQQRGQFGAYKADSISSEDTGNPHHHPGARKAQFN</sequence>
<organism evidence="3">
    <name type="scientific">Bionectria ochroleuca</name>
    <name type="common">Gliocladium roseum</name>
    <dbReference type="NCBI Taxonomy" id="29856"/>
    <lineage>
        <taxon>Eukaryota</taxon>
        <taxon>Fungi</taxon>
        <taxon>Dikarya</taxon>
        <taxon>Ascomycota</taxon>
        <taxon>Pezizomycotina</taxon>
        <taxon>Sordariomycetes</taxon>
        <taxon>Hypocreomycetidae</taxon>
        <taxon>Hypocreales</taxon>
        <taxon>Bionectriaceae</taxon>
        <taxon>Clonostachys</taxon>
    </lineage>
</organism>
<protein>
    <submittedName>
        <fullName evidence="3">Uncharacterized protein</fullName>
    </submittedName>
</protein>
<dbReference type="EMBL" id="CDPU01000004">
    <property type="protein sequence ID" value="CEO46290.1"/>
    <property type="molecule type" value="Genomic_DNA"/>
</dbReference>
<accession>A0A0B7JUL2</accession>
<evidence type="ECO:0000313" key="3">
    <source>
        <dbReference type="EMBL" id="CEO46290.1"/>
    </source>
</evidence>
<feature type="compositionally biased region" description="Polar residues" evidence="1">
    <location>
        <begin position="12"/>
        <end position="21"/>
    </location>
</feature>
<reference evidence="3" key="1">
    <citation type="submission" date="2015-01" db="EMBL/GenBank/DDBJ databases">
        <authorList>
            <person name="Durling Mikael"/>
        </authorList>
    </citation>
    <scope>NUCLEOTIDE SEQUENCE</scope>
</reference>
<feature type="non-terminal residue" evidence="3">
    <location>
        <position position="1"/>
    </location>
</feature>